<dbReference type="EMBL" id="KN817578">
    <property type="protein sequence ID" value="KJA19393.1"/>
    <property type="molecule type" value="Genomic_DNA"/>
</dbReference>
<dbReference type="AlphaFoldDB" id="A0A0D2M7Z5"/>
<dbReference type="Proteomes" id="UP000054270">
    <property type="component" value="Unassembled WGS sequence"/>
</dbReference>
<organism evidence="1 2">
    <name type="scientific">Hypholoma sublateritium (strain FD-334 SS-4)</name>
    <dbReference type="NCBI Taxonomy" id="945553"/>
    <lineage>
        <taxon>Eukaryota</taxon>
        <taxon>Fungi</taxon>
        <taxon>Dikarya</taxon>
        <taxon>Basidiomycota</taxon>
        <taxon>Agaricomycotina</taxon>
        <taxon>Agaricomycetes</taxon>
        <taxon>Agaricomycetidae</taxon>
        <taxon>Agaricales</taxon>
        <taxon>Agaricineae</taxon>
        <taxon>Strophariaceae</taxon>
        <taxon>Hypholoma</taxon>
    </lineage>
</organism>
<accession>A0A0D2M7Z5</accession>
<keyword evidence="2" id="KW-1185">Reference proteome</keyword>
<name>A0A0D2M7Z5_HYPSF</name>
<reference evidence="2" key="1">
    <citation type="submission" date="2014-04" db="EMBL/GenBank/DDBJ databases">
        <title>Evolutionary Origins and Diversification of the Mycorrhizal Mutualists.</title>
        <authorList>
            <consortium name="DOE Joint Genome Institute"/>
            <consortium name="Mycorrhizal Genomics Consortium"/>
            <person name="Kohler A."/>
            <person name="Kuo A."/>
            <person name="Nagy L.G."/>
            <person name="Floudas D."/>
            <person name="Copeland A."/>
            <person name="Barry K.W."/>
            <person name="Cichocki N."/>
            <person name="Veneault-Fourrey C."/>
            <person name="LaButti K."/>
            <person name="Lindquist E.A."/>
            <person name="Lipzen A."/>
            <person name="Lundell T."/>
            <person name="Morin E."/>
            <person name="Murat C."/>
            <person name="Riley R."/>
            <person name="Ohm R."/>
            <person name="Sun H."/>
            <person name="Tunlid A."/>
            <person name="Henrissat B."/>
            <person name="Grigoriev I.V."/>
            <person name="Hibbett D.S."/>
            <person name="Martin F."/>
        </authorList>
    </citation>
    <scope>NUCLEOTIDE SEQUENCE [LARGE SCALE GENOMIC DNA]</scope>
    <source>
        <strain evidence="2">FD-334 SS-4</strain>
    </source>
</reference>
<protein>
    <submittedName>
        <fullName evidence="1">Uncharacterized protein</fullName>
    </submittedName>
</protein>
<sequence length="276" mass="31075">MSAIAFAALRRSRRRYLAPRTQAAPASRCAIWTRWSAPERHLAHAHVLPRTSHAPQERLLAARPTPNRSHKATLMSMTYPNAHCLQLSLTHTAPTPVSPRAWMRPARVPMRQRTGTCAPLAITSSAPLPSCAQRSAAPPLFPPPMCVELRFAERHAPRPPAWPLGCLLASVARSAPEMRECLRLASQRSGRHWEIRVLPWFYLRVEHMLLRLYDERRDFGGCEMDGAVCAALTSPTVVLGYTDRPRDGALRFLHVPLANFMCDFTKTGRYYSDRQA</sequence>
<evidence type="ECO:0000313" key="1">
    <source>
        <dbReference type="EMBL" id="KJA19393.1"/>
    </source>
</evidence>
<gene>
    <name evidence="1" type="ORF">HYPSUDRAFT_204610</name>
</gene>
<evidence type="ECO:0000313" key="2">
    <source>
        <dbReference type="Proteomes" id="UP000054270"/>
    </source>
</evidence>
<proteinExistence type="predicted"/>